<reference evidence="2 3" key="1">
    <citation type="submission" date="2021-04" db="EMBL/GenBank/DDBJ databases">
        <authorList>
            <person name="Pira H."/>
            <person name="Risdian C."/>
            <person name="Wink J."/>
        </authorList>
    </citation>
    <scope>NUCLEOTIDE SEQUENCE [LARGE SCALE GENOMIC DNA]</scope>
    <source>
        <strain evidence="2 3">WH53</strain>
    </source>
</reference>
<keyword evidence="3" id="KW-1185">Reference proteome</keyword>
<dbReference type="NCBIfam" id="TIGR02595">
    <property type="entry name" value="PEP_CTERM"/>
    <property type="match status" value="1"/>
</dbReference>
<proteinExistence type="predicted"/>
<evidence type="ECO:0000259" key="1">
    <source>
        <dbReference type="Pfam" id="PF07589"/>
    </source>
</evidence>
<organism evidence="2 3">
    <name type="scientific">Zooshikella harenae</name>
    <dbReference type="NCBI Taxonomy" id="2827238"/>
    <lineage>
        <taxon>Bacteria</taxon>
        <taxon>Pseudomonadati</taxon>
        <taxon>Pseudomonadota</taxon>
        <taxon>Gammaproteobacteria</taxon>
        <taxon>Oceanospirillales</taxon>
        <taxon>Zooshikellaceae</taxon>
        <taxon>Zooshikella</taxon>
    </lineage>
</organism>
<gene>
    <name evidence="2" type="ORF">KCG35_10990</name>
</gene>
<name>A0ABS5ZC05_9GAMM</name>
<dbReference type="InterPro" id="IPR013424">
    <property type="entry name" value="Ice-binding_C"/>
</dbReference>
<protein>
    <submittedName>
        <fullName evidence="2">PEP-CTERM sorting domain-containing protein</fullName>
    </submittedName>
</protein>
<evidence type="ECO:0000313" key="3">
    <source>
        <dbReference type="Proteomes" id="UP000690515"/>
    </source>
</evidence>
<evidence type="ECO:0000313" key="2">
    <source>
        <dbReference type="EMBL" id="MBU2711587.1"/>
    </source>
</evidence>
<dbReference type="EMBL" id="JAGSOY010000022">
    <property type="protein sequence ID" value="MBU2711587.1"/>
    <property type="molecule type" value="Genomic_DNA"/>
</dbReference>
<feature type="domain" description="Ice-binding protein C-terminal" evidence="1">
    <location>
        <begin position="119"/>
        <end position="141"/>
    </location>
</feature>
<dbReference type="Pfam" id="PF07589">
    <property type="entry name" value="PEP-CTERM"/>
    <property type="match status" value="1"/>
</dbReference>
<accession>A0ABS5ZC05</accession>
<dbReference type="RefSeq" id="WP_215819747.1">
    <property type="nucleotide sequence ID" value="NZ_JAGSOY010000022.1"/>
</dbReference>
<sequence length="146" mass="15072">MFYQSYYLSTDASKTWTLWSVSTIIATLTGGTGGLAAFGDLASGTSYGSVSVTASDVGSYVEASLNASALASLSAATGLWAIGGSITTLGTGDDAVFWFSHEDARVELVVNEISPEPDPTPEPTSLILFGLGVLGMAYSRKKSLQA</sequence>
<dbReference type="Proteomes" id="UP000690515">
    <property type="component" value="Unassembled WGS sequence"/>
</dbReference>
<comment type="caution">
    <text evidence="2">The sequence shown here is derived from an EMBL/GenBank/DDBJ whole genome shotgun (WGS) entry which is preliminary data.</text>
</comment>